<dbReference type="PANTHER" id="PTHR48021">
    <property type="match status" value="1"/>
</dbReference>
<dbReference type="Pfam" id="PF00083">
    <property type="entry name" value="Sugar_tr"/>
    <property type="match status" value="2"/>
</dbReference>
<reference evidence="8" key="1">
    <citation type="submission" date="2013-04" db="EMBL/GenBank/DDBJ databases">
        <authorList>
            <person name="Qu J."/>
            <person name="Murali S.C."/>
            <person name="Bandaranaike D."/>
            <person name="Bellair M."/>
            <person name="Blankenburg K."/>
            <person name="Chao H."/>
            <person name="Dinh H."/>
            <person name="Doddapaneni H."/>
            <person name="Downs B."/>
            <person name="Dugan-Rocha S."/>
            <person name="Elkadiri S."/>
            <person name="Gnanaolivu R.D."/>
            <person name="Hernandez B."/>
            <person name="Javaid M."/>
            <person name="Jayaseelan J.C."/>
            <person name="Lee S."/>
            <person name="Li M."/>
            <person name="Ming W."/>
            <person name="Munidasa M."/>
            <person name="Muniz J."/>
            <person name="Nguyen L."/>
            <person name="Ongeri F."/>
            <person name="Osuji N."/>
            <person name="Pu L.-L."/>
            <person name="Puazo M."/>
            <person name="Qu C."/>
            <person name="Quiroz J."/>
            <person name="Raj R."/>
            <person name="Weissenberger G."/>
            <person name="Xin Y."/>
            <person name="Zou X."/>
            <person name="Han Y."/>
            <person name="Richards S."/>
            <person name="Worley K."/>
            <person name="Muzny D."/>
            <person name="Gibbs R."/>
        </authorList>
    </citation>
    <scope>NUCLEOTIDE SEQUENCE</scope>
    <source>
        <strain evidence="8">Sampled in the wild</strain>
    </source>
</reference>
<feature type="transmembrane region" description="Helical" evidence="6">
    <location>
        <begin position="225"/>
        <end position="248"/>
    </location>
</feature>
<dbReference type="PROSITE" id="PS50850">
    <property type="entry name" value="MFS"/>
    <property type="match status" value="1"/>
</dbReference>
<feature type="transmembrane region" description="Helical" evidence="6">
    <location>
        <begin position="106"/>
        <end position="127"/>
    </location>
</feature>
<feature type="domain" description="Major facilitator superfamily (MFS) profile" evidence="7">
    <location>
        <begin position="1"/>
        <end position="464"/>
    </location>
</feature>
<dbReference type="PRINTS" id="PR00171">
    <property type="entry name" value="SUGRTRNSPORT"/>
</dbReference>
<comment type="subcellular location">
    <subcellularLocation>
        <location evidence="1">Membrane</location>
        <topology evidence="1">Multi-pass membrane protein</topology>
    </subcellularLocation>
</comment>
<reference evidence="8" key="2">
    <citation type="submission" date="2017-10" db="EMBL/GenBank/DDBJ databases">
        <title>Ladona fulva Genome sequencing and assembly.</title>
        <authorList>
            <person name="Murali S."/>
            <person name="Richards S."/>
            <person name="Bandaranaike D."/>
            <person name="Bellair M."/>
            <person name="Blankenburg K."/>
            <person name="Chao H."/>
            <person name="Dinh H."/>
            <person name="Doddapaneni H."/>
            <person name="Dugan-Rocha S."/>
            <person name="Elkadiri S."/>
            <person name="Gnanaolivu R."/>
            <person name="Hernandez B."/>
            <person name="Skinner E."/>
            <person name="Javaid M."/>
            <person name="Lee S."/>
            <person name="Li M."/>
            <person name="Ming W."/>
            <person name="Munidasa M."/>
            <person name="Muniz J."/>
            <person name="Nguyen L."/>
            <person name="Hughes D."/>
            <person name="Osuji N."/>
            <person name="Pu L.-L."/>
            <person name="Puazo M."/>
            <person name="Qu C."/>
            <person name="Quiroz J."/>
            <person name="Raj R."/>
            <person name="Weissenberger G."/>
            <person name="Xin Y."/>
            <person name="Zou X."/>
            <person name="Han Y."/>
            <person name="Worley K."/>
            <person name="Muzny D."/>
            <person name="Gibbs R."/>
        </authorList>
    </citation>
    <scope>NUCLEOTIDE SEQUENCE</scope>
    <source>
        <strain evidence="8">Sampled in the wild</strain>
    </source>
</reference>
<sequence>MLPQISDPGSTLTLTPAEASWVASLGVISNPLGAVAAGAASEVFGRRAAIRMAAAPYLIGWLLIALADDFLKLCIGRFVSGVAVGMATSSYLYVAEVSGAQLRGTLCASGPVFVSIGVLLVYVAGAFTNWTTVAALSCAASALAYLAATAILPETPPWLVSKGRTAEAREALRWFRGNVPTSEVDKELAALAANGTTPKEDDEKKGNFFSKMVSLFSQPQVWKPFILLTFFFLFQEASGIYVLLYYAVDLFRSLEAGSADHRAEIRISGGGGEGRPIAAALVAQAANVTVEHAERVHHSTAEDHSSGLANGFLPSIAVAGVRLVASIGGAALMQRFGRRQLAMTSGLGMALSMAVAGGYEFVFTSVEQRPAPWVPLACVLTHVCISMIGFLQLPWVMTSELFPQNARGIAGGSVSALAHLLIFTSVKTYPDLEAWAGVPCTLWLFAGAAAVGALFVYAFLPETKGKTLSEIEDEFAGRRDSVCHRCELQKTGDPLSVIIMKANFDHHSKTPQHKSLTNKLKQCCFSLTEDEDQSPYSGGKESTKGESVNDSPLKLPADVLDNSIGATETCQTKKGFLSLILHRRKEDYIAGIESPDVSPISIISVDPKSPEFPTFKE</sequence>
<evidence type="ECO:0000259" key="7">
    <source>
        <dbReference type="PROSITE" id="PS50850"/>
    </source>
</evidence>
<gene>
    <name evidence="8" type="ORF">J437_LFUL007536</name>
</gene>
<protein>
    <recommendedName>
        <fullName evidence="7">Major facilitator superfamily (MFS) profile domain-containing protein</fullName>
    </recommendedName>
</protein>
<evidence type="ECO:0000313" key="8">
    <source>
        <dbReference type="EMBL" id="KAG8227746.1"/>
    </source>
</evidence>
<dbReference type="InterPro" id="IPR003663">
    <property type="entry name" value="Sugar/inositol_transpt"/>
</dbReference>
<feature type="transmembrane region" description="Helical" evidence="6">
    <location>
        <begin position="408"/>
        <end position="429"/>
    </location>
</feature>
<dbReference type="GO" id="GO:0022857">
    <property type="term" value="F:transmembrane transporter activity"/>
    <property type="evidence" value="ECO:0007669"/>
    <property type="project" value="InterPro"/>
</dbReference>
<comment type="caution">
    <text evidence="8">The sequence shown here is derived from an EMBL/GenBank/DDBJ whole genome shotgun (WGS) entry which is preliminary data.</text>
</comment>
<evidence type="ECO:0000256" key="3">
    <source>
        <dbReference type="ARBA" id="ARBA00022989"/>
    </source>
</evidence>
<organism evidence="8 9">
    <name type="scientific">Ladona fulva</name>
    <name type="common">Scarce chaser dragonfly</name>
    <name type="synonym">Libellula fulva</name>
    <dbReference type="NCBI Taxonomy" id="123851"/>
    <lineage>
        <taxon>Eukaryota</taxon>
        <taxon>Metazoa</taxon>
        <taxon>Ecdysozoa</taxon>
        <taxon>Arthropoda</taxon>
        <taxon>Hexapoda</taxon>
        <taxon>Insecta</taxon>
        <taxon>Pterygota</taxon>
        <taxon>Palaeoptera</taxon>
        <taxon>Odonata</taxon>
        <taxon>Epiprocta</taxon>
        <taxon>Anisoptera</taxon>
        <taxon>Libelluloidea</taxon>
        <taxon>Libellulidae</taxon>
        <taxon>Ladona</taxon>
    </lineage>
</organism>
<keyword evidence="4 6" id="KW-0472">Membrane</keyword>
<feature type="region of interest" description="Disordered" evidence="5">
    <location>
        <begin position="530"/>
        <end position="554"/>
    </location>
</feature>
<evidence type="ECO:0000256" key="1">
    <source>
        <dbReference type="ARBA" id="ARBA00004141"/>
    </source>
</evidence>
<feature type="transmembrane region" description="Helical" evidence="6">
    <location>
        <begin position="373"/>
        <end position="396"/>
    </location>
</feature>
<keyword evidence="2 6" id="KW-0812">Transmembrane</keyword>
<feature type="transmembrane region" description="Helical" evidence="6">
    <location>
        <begin position="73"/>
        <end position="94"/>
    </location>
</feature>
<keyword evidence="9" id="KW-1185">Reference proteome</keyword>
<feature type="transmembrane region" description="Helical" evidence="6">
    <location>
        <begin position="341"/>
        <end position="361"/>
    </location>
</feature>
<dbReference type="OrthoDB" id="6612291at2759"/>
<feature type="transmembrane region" description="Helical" evidence="6">
    <location>
        <begin position="133"/>
        <end position="152"/>
    </location>
</feature>
<evidence type="ECO:0000256" key="6">
    <source>
        <dbReference type="SAM" id="Phobius"/>
    </source>
</evidence>
<dbReference type="EMBL" id="KZ308338">
    <property type="protein sequence ID" value="KAG8227746.1"/>
    <property type="molecule type" value="Genomic_DNA"/>
</dbReference>
<evidence type="ECO:0000256" key="5">
    <source>
        <dbReference type="SAM" id="MobiDB-lite"/>
    </source>
</evidence>
<dbReference type="GO" id="GO:0016020">
    <property type="term" value="C:membrane"/>
    <property type="evidence" value="ECO:0007669"/>
    <property type="project" value="UniProtKB-SubCell"/>
</dbReference>
<dbReference type="Gene3D" id="1.20.1250.20">
    <property type="entry name" value="MFS general substrate transporter like domains"/>
    <property type="match status" value="2"/>
</dbReference>
<dbReference type="AlphaFoldDB" id="A0A8K0K3P5"/>
<dbReference type="PANTHER" id="PTHR48021:SF32">
    <property type="entry name" value="FACILITATED TREHALOSE TRANSPORTER TRET1-2 HOMOLOG-LIKE PROTEIN"/>
    <property type="match status" value="1"/>
</dbReference>
<dbReference type="InterPro" id="IPR020846">
    <property type="entry name" value="MFS_dom"/>
</dbReference>
<dbReference type="InterPro" id="IPR005829">
    <property type="entry name" value="Sugar_transporter_CS"/>
</dbReference>
<dbReference type="InterPro" id="IPR005828">
    <property type="entry name" value="MFS_sugar_transport-like"/>
</dbReference>
<dbReference type="SUPFAM" id="SSF103473">
    <property type="entry name" value="MFS general substrate transporter"/>
    <property type="match status" value="1"/>
</dbReference>
<evidence type="ECO:0000256" key="2">
    <source>
        <dbReference type="ARBA" id="ARBA00022692"/>
    </source>
</evidence>
<accession>A0A8K0K3P5</accession>
<dbReference type="Proteomes" id="UP000792457">
    <property type="component" value="Unassembled WGS sequence"/>
</dbReference>
<feature type="transmembrane region" description="Helical" evidence="6">
    <location>
        <begin position="48"/>
        <end position="67"/>
    </location>
</feature>
<proteinExistence type="predicted"/>
<dbReference type="InterPro" id="IPR036259">
    <property type="entry name" value="MFS_trans_sf"/>
</dbReference>
<keyword evidence="3 6" id="KW-1133">Transmembrane helix</keyword>
<name>A0A8K0K3P5_LADFU</name>
<dbReference type="InterPro" id="IPR050549">
    <property type="entry name" value="MFS_Trehalose_Transporter"/>
</dbReference>
<dbReference type="PROSITE" id="PS00216">
    <property type="entry name" value="SUGAR_TRANSPORT_1"/>
    <property type="match status" value="1"/>
</dbReference>
<evidence type="ECO:0000256" key="4">
    <source>
        <dbReference type="ARBA" id="ARBA00023136"/>
    </source>
</evidence>
<feature type="transmembrane region" description="Helical" evidence="6">
    <location>
        <begin position="441"/>
        <end position="460"/>
    </location>
</feature>
<evidence type="ECO:0000313" key="9">
    <source>
        <dbReference type="Proteomes" id="UP000792457"/>
    </source>
</evidence>